<dbReference type="PANTHER" id="PTHR10194">
    <property type="entry name" value="RAS GTPASE-ACTIVATING PROTEINS"/>
    <property type="match status" value="1"/>
</dbReference>
<organism evidence="3 4">
    <name type="scientific">Lingula anatina</name>
    <name type="common">Brachiopod</name>
    <name type="synonym">Lingula unguis</name>
    <dbReference type="NCBI Taxonomy" id="7574"/>
    <lineage>
        <taxon>Eukaryota</taxon>
        <taxon>Metazoa</taxon>
        <taxon>Spiralia</taxon>
        <taxon>Lophotrochozoa</taxon>
        <taxon>Brachiopoda</taxon>
        <taxon>Linguliformea</taxon>
        <taxon>Lingulata</taxon>
        <taxon>Lingulida</taxon>
        <taxon>Linguloidea</taxon>
        <taxon>Lingulidae</taxon>
        <taxon>Lingula</taxon>
    </lineage>
</organism>
<keyword evidence="3" id="KW-1185">Reference proteome</keyword>
<dbReference type="PROSITE" id="PS50018">
    <property type="entry name" value="RAS_GTPASE_ACTIV_2"/>
    <property type="match status" value="1"/>
</dbReference>
<dbReference type="PROSITE" id="PS00509">
    <property type="entry name" value="RAS_GTPASE_ACTIV_1"/>
    <property type="match status" value="1"/>
</dbReference>
<feature type="domain" description="Ras-GAP" evidence="2">
    <location>
        <begin position="46"/>
        <end position="240"/>
    </location>
</feature>
<dbReference type="STRING" id="7574.A0A1S3JDD1"/>
<dbReference type="GeneID" id="106172216"/>
<dbReference type="Pfam" id="PF00616">
    <property type="entry name" value="RasGAP"/>
    <property type="match status" value="1"/>
</dbReference>
<evidence type="ECO:0000256" key="1">
    <source>
        <dbReference type="ARBA" id="ARBA00022468"/>
    </source>
</evidence>
<evidence type="ECO:0000313" key="3">
    <source>
        <dbReference type="Proteomes" id="UP000085678"/>
    </source>
</evidence>
<dbReference type="PANTHER" id="PTHR10194:SF146">
    <property type="entry name" value="RAS GTPASE-ACTIVATING PROTEIN 1"/>
    <property type="match status" value="1"/>
</dbReference>
<gene>
    <name evidence="4" type="primary">LOC106172216</name>
</gene>
<dbReference type="KEGG" id="lak:106172216"/>
<evidence type="ECO:0000313" key="4">
    <source>
        <dbReference type="RefSeq" id="XP_013408333.1"/>
    </source>
</evidence>
<protein>
    <submittedName>
        <fullName evidence="4">Ras GTPase-activating protein 1-like</fullName>
    </submittedName>
</protein>
<keyword evidence="1" id="KW-0343">GTPase activation</keyword>
<dbReference type="InterPro" id="IPR008936">
    <property type="entry name" value="Rho_GTPase_activation_prot"/>
</dbReference>
<dbReference type="Proteomes" id="UP000085678">
    <property type="component" value="Unplaced"/>
</dbReference>
<name>A0A1S3JDD1_LINAN</name>
<dbReference type="InterPro" id="IPR001936">
    <property type="entry name" value="RasGAP_dom"/>
</dbReference>
<dbReference type="OrthoDB" id="1562946at2759"/>
<dbReference type="GO" id="GO:0005096">
    <property type="term" value="F:GTPase activator activity"/>
    <property type="evidence" value="ECO:0007669"/>
    <property type="project" value="UniProtKB-KW"/>
</dbReference>
<dbReference type="SMART" id="SM00323">
    <property type="entry name" value="RasGAP"/>
    <property type="match status" value="1"/>
</dbReference>
<dbReference type="InterPro" id="IPR023152">
    <property type="entry name" value="RasGAP_CS"/>
</dbReference>
<accession>A0A1S3JDD1</accession>
<dbReference type="Gene3D" id="1.10.506.10">
    <property type="entry name" value="GTPase Activation - p120gap, domain 1"/>
    <property type="match status" value="2"/>
</dbReference>
<proteinExistence type="predicted"/>
<dbReference type="RefSeq" id="XP_013408333.1">
    <property type="nucleotide sequence ID" value="XM_013552879.1"/>
</dbReference>
<dbReference type="SUPFAM" id="SSF48350">
    <property type="entry name" value="GTPase activation domain, GAP"/>
    <property type="match status" value="1"/>
</dbReference>
<evidence type="ECO:0000259" key="2">
    <source>
        <dbReference type="PROSITE" id="PS50018"/>
    </source>
</evidence>
<reference evidence="4" key="1">
    <citation type="submission" date="2025-08" db="UniProtKB">
        <authorList>
            <consortium name="RefSeq"/>
        </authorList>
    </citation>
    <scope>IDENTIFICATION</scope>
    <source>
        <tissue evidence="4">Gonads</tissue>
    </source>
</reference>
<dbReference type="AlphaFoldDB" id="A0A1S3JDD1"/>
<dbReference type="InParanoid" id="A0A1S3JDD1"/>
<sequence length="352" mass="40224">MGSIRVKWKFLHEMIMPINEYSSLKELLIAKDLEAVKALTQVCGNDRILLAKSLINIFRTEKQEAHLIRTMNDREIDEECTVSNLFRATSFATTLMDQYMKMVATDFVRHATNSFVMKVIESRQSCELNPTLLDNPADATANREHLLSVLEDVVRNIFMSTDKCPLVLRYICGCLQKKVISKWPEDETVKTRVVSAFIFLRLLCPALLNPKCYNIISETPSEMAARSLKLVAKSLQNLANLVEFGAKEPFMEVLNSFILENKQRMVLFLDELSNVPEYPEVEDYQVANIGRDLANVHQICSSRAEELRALDQAQAAQGDQRDQKKQHSLKRLAAVTDMLTKHKQHYLENQAV</sequence>
<dbReference type="InterPro" id="IPR039360">
    <property type="entry name" value="Ras_GTPase"/>
</dbReference>